<evidence type="ECO:0000256" key="3">
    <source>
        <dbReference type="ARBA" id="ARBA00022777"/>
    </source>
</evidence>
<dbReference type="GO" id="GO:0005975">
    <property type="term" value="P:carbohydrate metabolic process"/>
    <property type="evidence" value="ECO:0007669"/>
    <property type="project" value="InterPro"/>
</dbReference>
<evidence type="ECO:0000313" key="7">
    <source>
        <dbReference type="EMBL" id="CAA9428260.1"/>
    </source>
</evidence>
<keyword evidence="2 4" id="KW-0808">Transferase</keyword>
<reference evidence="7" key="1">
    <citation type="submission" date="2020-02" db="EMBL/GenBank/DDBJ databases">
        <authorList>
            <person name="Meier V. D."/>
        </authorList>
    </citation>
    <scope>NUCLEOTIDE SEQUENCE</scope>
    <source>
        <strain evidence="7">AVDCRST_MAG03</strain>
    </source>
</reference>
<dbReference type="PROSITE" id="PS00445">
    <property type="entry name" value="FGGY_KINASES_2"/>
    <property type="match status" value="1"/>
</dbReference>
<feature type="domain" description="Carbohydrate kinase FGGY N-terminal" evidence="5">
    <location>
        <begin position="25"/>
        <end position="267"/>
    </location>
</feature>
<evidence type="ECO:0000256" key="2">
    <source>
        <dbReference type="ARBA" id="ARBA00022679"/>
    </source>
</evidence>
<evidence type="ECO:0000259" key="6">
    <source>
        <dbReference type="Pfam" id="PF02782"/>
    </source>
</evidence>
<dbReference type="InterPro" id="IPR018483">
    <property type="entry name" value="Carb_kinase_FGGY_CS"/>
</dbReference>
<feature type="domain" description="Carbohydrate kinase FGGY C-terminal" evidence="6">
    <location>
        <begin position="277"/>
        <end position="459"/>
    </location>
</feature>
<dbReference type="InterPro" id="IPR018485">
    <property type="entry name" value="FGGY_C"/>
</dbReference>
<dbReference type="Pfam" id="PF00370">
    <property type="entry name" value="FGGY_N"/>
    <property type="match status" value="1"/>
</dbReference>
<dbReference type="GO" id="GO:0046316">
    <property type="term" value="F:gluconokinase activity"/>
    <property type="evidence" value="ECO:0007669"/>
    <property type="project" value="UniProtKB-EC"/>
</dbReference>
<dbReference type="PIRSF" id="PIRSF000538">
    <property type="entry name" value="GlpK"/>
    <property type="match status" value="1"/>
</dbReference>
<evidence type="ECO:0000256" key="1">
    <source>
        <dbReference type="ARBA" id="ARBA00009156"/>
    </source>
</evidence>
<dbReference type="InterPro" id="IPR050406">
    <property type="entry name" value="FGGY_Carb_Kinase"/>
</dbReference>
<dbReference type="InterPro" id="IPR043129">
    <property type="entry name" value="ATPase_NBD"/>
</dbReference>
<dbReference type="PANTHER" id="PTHR43095">
    <property type="entry name" value="SUGAR KINASE"/>
    <property type="match status" value="1"/>
</dbReference>
<organism evidence="7">
    <name type="scientific">uncultured Rubrobacteraceae bacterium</name>
    <dbReference type="NCBI Taxonomy" id="349277"/>
    <lineage>
        <taxon>Bacteria</taxon>
        <taxon>Bacillati</taxon>
        <taxon>Actinomycetota</taxon>
        <taxon>Rubrobacteria</taxon>
        <taxon>Rubrobacterales</taxon>
        <taxon>Rubrobacteraceae</taxon>
        <taxon>environmental samples</taxon>
    </lineage>
</organism>
<gene>
    <name evidence="7" type="ORF">AVDCRST_MAG03-3051</name>
</gene>
<evidence type="ECO:0000256" key="4">
    <source>
        <dbReference type="RuleBase" id="RU003733"/>
    </source>
</evidence>
<dbReference type="InterPro" id="IPR000577">
    <property type="entry name" value="Carb_kinase_FGGY"/>
</dbReference>
<dbReference type="Pfam" id="PF02782">
    <property type="entry name" value="FGGY_C"/>
    <property type="match status" value="1"/>
</dbReference>
<dbReference type="CDD" id="cd07770">
    <property type="entry name" value="ASKHA_NBD_FGGY_GntK"/>
    <property type="match status" value="1"/>
</dbReference>
<evidence type="ECO:0000259" key="5">
    <source>
        <dbReference type="Pfam" id="PF00370"/>
    </source>
</evidence>
<protein>
    <submittedName>
        <fullName evidence="7">Gluconokinase</fullName>
        <ecNumber evidence="7">2.7.1.12</ecNumber>
    </submittedName>
</protein>
<sequence length="503" mass="54275">MRLAKLAYGLLPGVDVSSISQNDRVLSVDVGSSSVRAALHDASGEAVEGSEVKLEHEFDQTADGGAVTDADGLLDLVARAIDGALSHGADARILCVAAGTFWHSVLGVDREDRPTTRILTWADRRAAGAAASLRESLDEEDVHRRTGAPLHSSYWPAKLLWLKDADPESFKRTERWLSPADYFFTRLFGGPPTIGTSMASATGLYDQNRNRWDAPLLEALPVDGAQLPTLSDEPRTGLLDGWARRWPALRDVPWFQAVGDGACSNVGSGCTGGDRLALMVGTSGAMRVLWKADTVEVPPGPWCYRADRERFVMGGALSDGGNLVGWLRETLRLPDPEETEKLLAQMEPDSHGLTFLPILNGERGPAWADRANGTISGLAMSNTPVEILRAAMEAVAYRFALIAKMLEEASPGEKQVIATGGGLLNSPTWTRIMADALGRPVTLSGVEEASARGATLLALEALGGLEIEQREVPLGETFEPDPEHHEIYRKALARQRRLYDAVV</sequence>
<accession>A0A6J4PX95</accession>
<keyword evidence="3 4" id="KW-0418">Kinase</keyword>
<comment type="similarity">
    <text evidence="1 4">Belongs to the FGGY kinase family.</text>
</comment>
<dbReference type="PANTHER" id="PTHR43095:SF2">
    <property type="entry name" value="GLUCONOKINASE"/>
    <property type="match status" value="1"/>
</dbReference>
<dbReference type="EMBL" id="CADCUT010000181">
    <property type="protein sequence ID" value="CAA9428260.1"/>
    <property type="molecule type" value="Genomic_DNA"/>
</dbReference>
<dbReference type="InterPro" id="IPR018484">
    <property type="entry name" value="FGGY_N"/>
</dbReference>
<dbReference type="EC" id="2.7.1.12" evidence="7"/>
<dbReference type="SUPFAM" id="SSF53067">
    <property type="entry name" value="Actin-like ATPase domain"/>
    <property type="match status" value="2"/>
</dbReference>
<dbReference type="Gene3D" id="3.30.420.40">
    <property type="match status" value="2"/>
</dbReference>
<name>A0A6J4PX95_9ACTN</name>
<proteinExistence type="inferred from homology"/>
<dbReference type="AlphaFoldDB" id="A0A6J4PX95"/>